<name>A0A5E4PG15_9COXI</name>
<evidence type="ECO:0000313" key="1">
    <source>
        <dbReference type="EMBL" id="VVC75448.1"/>
    </source>
</evidence>
<dbReference type="OrthoDB" id="5653593at2"/>
<protein>
    <submittedName>
        <fullName evidence="1">Uncharacterized protein</fullName>
    </submittedName>
</protein>
<proteinExistence type="predicted"/>
<organism evidence="1 2">
    <name type="scientific">Aquicella siphonis</name>
    <dbReference type="NCBI Taxonomy" id="254247"/>
    <lineage>
        <taxon>Bacteria</taxon>
        <taxon>Pseudomonadati</taxon>
        <taxon>Pseudomonadota</taxon>
        <taxon>Gammaproteobacteria</taxon>
        <taxon>Legionellales</taxon>
        <taxon>Coxiellaceae</taxon>
        <taxon>Aquicella</taxon>
    </lineage>
</organism>
<dbReference type="AlphaFoldDB" id="A0A5E4PG15"/>
<accession>A0A5E4PG15</accession>
<evidence type="ECO:0000313" key="2">
    <source>
        <dbReference type="Proteomes" id="UP000324194"/>
    </source>
</evidence>
<gene>
    <name evidence="1" type="ORF">AQUSIP_07380</name>
</gene>
<dbReference type="Proteomes" id="UP000324194">
    <property type="component" value="Chromosome 1"/>
</dbReference>
<keyword evidence="2" id="KW-1185">Reference proteome</keyword>
<dbReference type="KEGG" id="asip:AQUSIP_07380"/>
<sequence>MEARSEKNAAPKPLRSQDPNPFYLNTSYSGGTHYLVAEASQLPFLFTTEITACVGIGLYYWREGKVKKFGLYHSYSEHSYCDDKLVVETLGTPFVRRFCEVDSKNLIRAIYNFLFDIDDVENVRVIIHNKEFEIENVNYPDENLAFDQVMTMVNQVSRLMGKREIERRNFLYSQGSTTFCVMNDGSYFALLVDGSEDETIARKVAMYIHDDIAELNREPGMFKGRKVRFFDGHQDKVTIRDKYILNCLNQARDGRILWVDACLLISHELRKIPEKDKKLLESYQKIRFMLDFLDNALIFARHETLRCQSVPEISNN</sequence>
<dbReference type="RefSeq" id="WP_148338755.1">
    <property type="nucleotide sequence ID" value="NZ_LR699119.1"/>
</dbReference>
<reference evidence="1 2" key="1">
    <citation type="submission" date="2019-08" db="EMBL/GenBank/DDBJ databases">
        <authorList>
            <person name="Guy L."/>
        </authorList>
    </citation>
    <scope>NUCLEOTIDE SEQUENCE [LARGE SCALE GENOMIC DNA]</scope>
    <source>
        <strain evidence="1 2">SGT-108</strain>
    </source>
</reference>
<dbReference type="EMBL" id="LR699119">
    <property type="protein sequence ID" value="VVC75448.1"/>
    <property type="molecule type" value="Genomic_DNA"/>
</dbReference>